<dbReference type="PANTHER" id="PTHR30636">
    <property type="entry name" value="UPF0701 PROTEIN YICC"/>
    <property type="match status" value="1"/>
</dbReference>
<reference evidence="8 9" key="1">
    <citation type="submission" date="2017-09" db="EMBL/GenBank/DDBJ databases">
        <title>Depth-based differentiation of microbial function through sediment-hosted aquifers and enrichment of novel symbionts in the deep terrestrial subsurface.</title>
        <authorList>
            <person name="Probst A.J."/>
            <person name="Ladd B."/>
            <person name="Jarett J.K."/>
            <person name="Geller-Mcgrath D.E."/>
            <person name="Sieber C.M."/>
            <person name="Emerson J.B."/>
            <person name="Anantharaman K."/>
            <person name="Thomas B.C."/>
            <person name="Malmstrom R."/>
            <person name="Stieglmeier M."/>
            <person name="Klingl A."/>
            <person name="Woyke T."/>
            <person name="Ryan C.M."/>
            <person name="Banfield J.F."/>
        </authorList>
    </citation>
    <scope>NUCLEOTIDE SEQUENCE [LARGE SCALE GENOMIC DNA]</scope>
    <source>
        <strain evidence="8">CG23_combo_of_CG06-09_8_20_14_all_41_10</strain>
    </source>
</reference>
<name>A0A2G9YKG3_9BACT</name>
<feature type="domain" description="Endoribonuclease YicC-like C-terminal" evidence="7">
    <location>
        <begin position="171"/>
        <end position="275"/>
    </location>
</feature>
<dbReference type="GO" id="GO:0004521">
    <property type="term" value="F:RNA endonuclease activity"/>
    <property type="evidence" value="ECO:0007669"/>
    <property type="project" value="InterPro"/>
</dbReference>
<comment type="cofactor">
    <cofactor evidence="1">
        <name>a divalent metal cation</name>
        <dbReference type="ChEBI" id="CHEBI:60240"/>
    </cofactor>
</comment>
<evidence type="ECO:0000313" key="9">
    <source>
        <dbReference type="Proteomes" id="UP000231292"/>
    </source>
</evidence>
<dbReference type="GO" id="GO:0016787">
    <property type="term" value="F:hydrolase activity"/>
    <property type="evidence" value="ECO:0007669"/>
    <property type="project" value="UniProtKB-KW"/>
</dbReference>
<dbReference type="Pfam" id="PF03755">
    <property type="entry name" value="YicC-like_N"/>
    <property type="match status" value="1"/>
</dbReference>
<dbReference type="EMBL" id="PCRK01000025">
    <property type="protein sequence ID" value="PIP19728.1"/>
    <property type="molecule type" value="Genomic_DNA"/>
</dbReference>
<evidence type="ECO:0000256" key="2">
    <source>
        <dbReference type="ARBA" id="ARBA00022722"/>
    </source>
</evidence>
<comment type="similarity">
    <text evidence="5">Belongs to the YicC/YloC family.</text>
</comment>
<dbReference type="InterPro" id="IPR005229">
    <property type="entry name" value="YicC/YloC-like"/>
</dbReference>
<dbReference type="InterPro" id="IPR013527">
    <property type="entry name" value="YicC-like_N"/>
</dbReference>
<dbReference type="NCBIfam" id="TIGR00255">
    <property type="entry name" value="YicC/YloC family endoribonuclease"/>
    <property type="match status" value="1"/>
</dbReference>
<evidence type="ECO:0000313" key="8">
    <source>
        <dbReference type="EMBL" id="PIP19728.1"/>
    </source>
</evidence>
<protein>
    <submittedName>
        <fullName evidence="8">YicC family protein</fullName>
    </submittedName>
</protein>
<evidence type="ECO:0000256" key="3">
    <source>
        <dbReference type="ARBA" id="ARBA00022759"/>
    </source>
</evidence>
<dbReference type="AlphaFoldDB" id="A0A2G9YKG3"/>
<dbReference type="Pfam" id="PF08340">
    <property type="entry name" value="YicC-like_C"/>
    <property type="match status" value="1"/>
</dbReference>
<evidence type="ECO:0000259" key="6">
    <source>
        <dbReference type="Pfam" id="PF03755"/>
    </source>
</evidence>
<accession>A0A2G9YKG3</accession>
<proteinExistence type="inferred from homology"/>
<keyword evidence="4" id="KW-0378">Hydrolase</keyword>
<evidence type="ECO:0000256" key="1">
    <source>
        <dbReference type="ARBA" id="ARBA00001968"/>
    </source>
</evidence>
<keyword evidence="2" id="KW-0540">Nuclease</keyword>
<organism evidence="8 9">
    <name type="scientific">Candidatus Sherwoodlollariibacterium unditelluris</name>
    <dbReference type="NCBI Taxonomy" id="1974757"/>
    <lineage>
        <taxon>Bacteria</taxon>
        <taxon>Pseudomonadati</taxon>
        <taxon>Candidatus Omnitrophota</taxon>
        <taxon>Candidatus Sherwoodlollariibacterium</taxon>
    </lineage>
</organism>
<dbReference type="InterPro" id="IPR013551">
    <property type="entry name" value="YicC-like_C"/>
</dbReference>
<keyword evidence="3" id="KW-0255">Endonuclease</keyword>
<dbReference type="Proteomes" id="UP000231292">
    <property type="component" value="Unassembled WGS sequence"/>
</dbReference>
<evidence type="ECO:0000259" key="7">
    <source>
        <dbReference type="Pfam" id="PF08340"/>
    </source>
</evidence>
<evidence type="ECO:0000256" key="5">
    <source>
        <dbReference type="ARBA" id="ARBA00035648"/>
    </source>
</evidence>
<sequence length="275" mass="30977">MIKSMTGFGSCEVGAFEQGKISVELRSTNHKFLDTALHLPNGLLSLEDKVKKTIESKIKRGRVTCAVNISGKRAGEAFINKTLLKKYIEKINSVKNELKLKDSLDFNTLINLPGVLTLQEERVSPEGLWPKLKTALDTAVNNLVKARGKEGIALKGYLKKQADELKERLLNIKLRLKIAIKNKLKAFDNDEERAVFLKDTDTTEEIDRLVFHLRNFKNKINADGSIGKELDFIAQEMQREANTLAAKTFDVMVSAQVLKIKSLIEKIREQALNIE</sequence>
<comment type="caution">
    <text evidence="8">The sequence shown here is derived from an EMBL/GenBank/DDBJ whole genome shotgun (WGS) entry which is preliminary data.</text>
</comment>
<feature type="domain" description="Endoribonuclease YicC-like N-terminal" evidence="6">
    <location>
        <begin position="2"/>
        <end position="155"/>
    </location>
</feature>
<evidence type="ECO:0000256" key="4">
    <source>
        <dbReference type="ARBA" id="ARBA00022801"/>
    </source>
</evidence>
<gene>
    <name evidence="8" type="ORF">COX41_01350</name>
</gene>
<dbReference type="PANTHER" id="PTHR30636:SF3">
    <property type="entry name" value="UPF0701 PROTEIN YICC"/>
    <property type="match status" value="1"/>
</dbReference>